<comment type="caution">
    <text evidence="2">The sequence shown here is derived from an EMBL/GenBank/DDBJ whole genome shotgun (WGS) entry which is preliminary data.</text>
</comment>
<name>A0ABU8BUL4_9RHOB</name>
<accession>A0ABU8BUL4</accession>
<sequence>MTRPGVVLAVLLVLTGQPLLAEGIGKSLIPKPRPVPAELTVASSNAPISRMPPKPRPAQLGAIKPETVVELAALAPLATSLRPRPRPEGLTAAPAAAKRKKVADLHKAAAVRTPQDKGSLLPKKGSVCGDPAIRGETMAPVVSKVKGCGIEDPVRVTSIAGVKLSQPATITCDTAIATRKWLERAVQPAFGKTPVVKLNIAGHYVCRPRNNIRGAKISEHGRGRALDISGFVLADGRQLSIAGDYRRSKAIKAAHKAACGIFGTTLGPGSDGHHEDHLHFDVARHGNGSYCR</sequence>
<evidence type="ECO:0000313" key="3">
    <source>
        <dbReference type="Proteomes" id="UP001431963"/>
    </source>
</evidence>
<feature type="domain" description="Extensin-like C-terminal" evidence="1">
    <location>
        <begin position="143"/>
        <end position="292"/>
    </location>
</feature>
<gene>
    <name evidence="2" type="ORF">V6590_09465</name>
</gene>
<dbReference type="RefSeq" id="WP_335422265.1">
    <property type="nucleotide sequence ID" value="NZ_JBALHR010000004.1"/>
</dbReference>
<dbReference type="InterPro" id="IPR009683">
    <property type="entry name" value="Extensin-like_C"/>
</dbReference>
<protein>
    <submittedName>
        <fullName evidence="2">Extensin family protein</fullName>
    </submittedName>
</protein>
<organism evidence="2 3">
    <name type="scientific">Gemmobacter denitrificans</name>
    <dbReference type="NCBI Taxonomy" id="3123040"/>
    <lineage>
        <taxon>Bacteria</taxon>
        <taxon>Pseudomonadati</taxon>
        <taxon>Pseudomonadota</taxon>
        <taxon>Alphaproteobacteria</taxon>
        <taxon>Rhodobacterales</taxon>
        <taxon>Paracoccaceae</taxon>
        <taxon>Gemmobacter</taxon>
    </lineage>
</organism>
<keyword evidence="3" id="KW-1185">Reference proteome</keyword>
<dbReference type="EMBL" id="JBALHR010000004">
    <property type="protein sequence ID" value="MEH7828381.1"/>
    <property type="molecule type" value="Genomic_DNA"/>
</dbReference>
<evidence type="ECO:0000259" key="1">
    <source>
        <dbReference type="Pfam" id="PF06904"/>
    </source>
</evidence>
<reference evidence="2" key="1">
    <citation type="submission" date="2024-02" db="EMBL/GenBank/DDBJ databases">
        <title>Genome sequences of strain Gemmobacter sp. JM10B15.</title>
        <authorList>
            <person name="Zhang M."/>
        </authorList>
    </citation>
    <scope>NUCLEOTIDE SEQUENCE</scope>
    <source>
        <strain evidence="2">JM10B15</strain>
    </source>
</reference>
<dbReference type="Proteomes" id="UP001431963">
    <property type="component" value="Unassembled WGS sequence"/>
</dbReference>
<evidence type="ECO:0000313" key="2">
    <source>
        <dbReference type="EMBL" id="MEH7828381.1"/>
    </source>
</evidence>
<dbReference type="Pfam" id="PF06904">
    <property type="entry name" value="Extensin-like_C"/>
    <property type="match status" value="1"/>
</dbReference>
<proteinExistence type="predicted"/>